<dbReference type="AlphaFoldDB" id="A0AAD7DNR7"/>
<keyword evidence="1" id="KW-0560">Oxidoreductase</keyword>
<dbReference type="Gene3D" id="3.20.20.100">
    <property type="entry name" value="NADP-dependent oxidoreductase domain"/>
    <property type="match status" value="1"/>
</dbReference>
<evidence type="ECO:0000259" key="2">
    <source>
        <dbReference type="Pfam" id="PF00248"/>
    </source>
</evidence>
<accession>A0AAD7DNR7</accession>
<dbReference type="EMBL" id="JARKIE010000035">
    <property type="protein sequence ID" value="KAJ7696193.1"/>
    <property type="molecule type" value="Genomic_DNA"/>
</dbReference>
<evidence type="ECO:0000256" key="1">
    <source>
        <dbReference type="ARBA" id="ARBA00023002"/>
    </source>
</evidence>
<dbReference type="GO" id="GO:0016491">
    <property type="term" value="F:oxidoreductase activity"/>
    <property type="evidence" value="ECO:0007669"/>
    <property type="project" value="UniProtKB-KW"/>
</dbReference>
<dbReference type="SUPFAM" id="SSF51430">
    <property type="entry name" value="NAD(P)-linked oxidoreductase"/>
    <property type="match status" value="1"/>
</dbReference>
<dbReference type="GO" id="GO:0005737">
    <property type="term" value="C:cytoplasm"/>
    <property type="evidence" value="ECO:0007669"/>
    <property type="project" value="TreeGrafter"/>
</dbReference>
<dbReference type="Pfam" id="PF00248">
    <property type="entry name" value="Aldo_ket_red"/>
    <property type="match status" value="1"/>
</dbReference>
<protein>
    <submittedName>
        <fullName evidence="3">NADP-dependent oxidoreductase domain-containing protein</fullName>
    </submittedName>
</protein>
<evidence type="ECO:0000313" key="4">
    <source>
        <dbReference type="Proteomes" id="UP001221757"/>
    </source>
</evidence>
<dbReference type="InterPro" id="IPR036812">
    <property type="entry name" value="NAD(P)_OxRdtase_dom_sf"/>
</dbReference>
<comment type="caution">
    <text evidence="3">The sequence shown here is derived from an EMBL/GenBank/DDBJ whole genome shotgun (WGS) entry which is preliminary data.</text>
</comment>
<dbReference type="InterPro" id="IPR050791">
    <property type="entry name" value="Aldo-Keto_reductase"/>
</dbReference>
<dbReference type="PANTHER" id="PTHR43625:SF40">
    <property type="entry name" value="ALDO-KETO REDUCTASE YAKC [NADP(+)]"/>
    <property type="match status" value="1"/>
</dbReference>
<sequence>MSTTTRRIGSSTFPAIGFGALCIAGFYGKPEEDEERFKVLDAVHASGCTFWDTAISTPTRRCLLGNGLSGQASATTYSSARKLDSIPTCRSTGVPEHIKASTEQALKTLGVDYIDLLLLQRADANIPIEHSIGAMVDLVRDGKVKYIGISEVAANTLRRAHAVYPMAAVEMEYSPLDLSIEDPSTNLLATARELGIPVIAYSPLCRGLLTGRIRSTDELEATDFRRAIPRLNGPNFHNILKIADGLKEVGAQYNGATAAQTCLAWMLAQGDDIIPIPGTKKIKYLQENMKALEVQLSPEHVQEIRELSVRADAAQASVTRLTSTLPWLSLRRLSFNYRNLFETVITGARADFVLGARMGI</sequence>
<gene>
    <name evidence="3" type="ORF">B0H17DRAFT_1177987</name>
</gene>
<name>A0AAD7DNR7_MYCRO</name>
<evidence type="ECO:0000313" key="3">
    <source>
        <dbReference type="EMBL" id="KAJ7696193.1"/>
    </source>
</evidence>
<dbReference type="InterPro" id="IPR023210">
    <property type="entry name" value="NADP_OxRdtase_dom"/>
</dbReference>
<dbReference type="Proteomes" id="UP001221757">
    <property type="component" value="Unassembled WGS sequence"/>
</dbReference>
<reference evidence="3" key="1">
    <citation type="submission" date="2023-03" db="EMBL/GenBank/DDBJ databases">
        <title>Massive genome expansion in bonnet fungi (Mycena s.s.) driven by repeated elements and novel gene families across ecological guilds.</title>
        <authorList>
            <consortium name="Lawrence Berkeley National Laboratory"/>
            <person name="Harder C.B."/>
            <person name="Miyauchi S."/>
            <person name="Viragh M."/>
            <person name="Kuo A."/>
            <person name="Thoen E."/>
            <person name="Andreopoulos B."/>
            <person name="Lu D."/>
            <person name="Skrede I."/>
            <person name="Drula E."/>
            <person name="Henrissat B."/>
            <person name="Morin E."/>
            <person name="Kohler A."/>
            <person name="Barry K."/>
            <person name="LaButti K."/>
            <person name="Morin E."/>
            <person name="Salamov A."/>
            <person name="Lipzen A."/>
            <person name="Mereny Z."/>
            <person name="Hegedus B."/>
            <person name="Baldrian P."/>
            <person name="Stursova M."/>
            <person name="Weitz H."/>
            <person name="Taylor A."/>
            <person name="Grigoriev I.V."/>
            <person name="Nagy L.G."/>
            <person name="Martin F."/>
            <person name="Kauserud H."/>
        </authorList>
    </citation>
    <scope>NUCLEOTIDE SEQUENCE</scope>
    <source>
        <strain evidence="3">CBHHK067</strain>
    </source>
</reference>
<feature type="domain" description="NADP-dependent oxidoreductase" evidence="2">
    <location>
        <begin position="16"/>
        <end position="307"/>
    </location>
</feature>
<keyword evidence="4" id="KW-1185">Reference proteome</keyword>
<proteinExistence type="predicted"/>
<organism evidence="3 4">
    <name type="scientific">Mycena rosella</name>
    <name type="common">Pink bonnet</name>
    <name type="synonym">Agaricus rosellus</name>
    <dbReference type="NCBI Taxonomy" id="1033263"/>
    <lineage>
        <taxon>Eukaryota</taxon>
        <taxon>Fungi</taxon>
        <taxon>Dikarya</taxon>
        <taxon>Basidiomycota</taxon>
        <taxon>Agaricomycotina</taxon>
        <taxon>Agaricomycetes</taxon>
        <taxon>Agaricomycetidae</taxon>
        <taxon>Agaricales</taxon>
        <taxon>Marasmiineae</taxon>
        <taxon>Mycenaceae</taxon>
        <taxon>Mycena</taxon>
    </lineage>
</organism>
<dbReference type="PANTHER" id="PTHR43625">
    <property type="entry name" value="AFLATOXIN B1 ALDEHYDE REDUCTASE"/>
    <property type="match status" value="1"/>
</dbReference>